<evidence type="ECO:0000313" key="4">
    <source>
        <dbReference type="EMBL" id="EEF52005.1"/>
    </source>
</evidence>
<keyword evidence="5" id="KW-1185">Reference proteome</keyword>
<sequence>MDKYSTPPLTYEQWSSGLRRCGKSCRLRWVNYLSPSIKHDNFSEQEEDLIIRLHNLLGNSFRVMDYIQSGIYILLEIIGTIASGA</sequence>
<evidence type="ECO:0000256" key="2">
    <source>
        <dbReference type="ARBA" id="ARBA00023242"/>
    </source>
</evidence>
<evidence type="ECO:0000259" key="3">
    <source>
        <dbReference type="PROSITE" id="PS51294"/>
    </source>
</evidence>
<dbReference type="EMBL" id="EQ973773">
    <property type="protein sequence ID" value="EEF52005.1"/>
    <property type="molecule type" value="Genomic_DNA"/>
</dbReference>
<name>B9RB28_RICCO</name>
<dbReference type="InterPro" id="IPR009057">
    <property type="entry name" value="Homeodomain-like_sf"/>
</dbReference>
<gene>
    <name evidence="4" type="ORF">RCOM_1510620</name>
</gene>
<proteinExistence type="predicted"/>
<reference evidence="5" key="1">
    <citation type="journal article" date="2010" name="Nat. Biotechnol.">
        <title>Draft genome sequence of the oilseed species Ricinus communis.</title>
        <authorList>
            <person name="Chan A.P."/>
            <person name="Crabtree J."/>
            <person name="Zhao Q."/>
            <person name="Lorenzi H."/>
            <person name="Orvis J."/>
            <person name="Puiu D."/>
            <person name="Melake-Berhan A."/>
            <person name="Jones K.M."/>
            <person name="Redman J."/>
            <person name="Chen G."/>
            <person name="Cahoon E.B."/>
            <person name="Gedil M."/>
            <person name="Stanke M."/>
            <person name="Haas B.J."/>
            <person name="Wortman J.R."/>
            <person name="Fraser-Liggett C.M."/>
            <person name="Ravel J."/>
            <person name="Rabinowicz P.D."/>
        </authorList>
    </citation>
    <scope>NUCLEOTIDE SEQUENCE [LARGE SCALE GENOMIC DNA]</scope>
    <source>
        <strain evidence="5">cv. Hale</strain>
    </source>
</reference>
<accession>B9RB28</accession>
<protein>
    <recommendedName>
        <fullName evidence="3">HTH myb-type domain-containing protein</fullName>
    </recommendedName>
</protein>
<dbReference type="InterPro" id="IPR015495">
    <property type="entry name" value="Myb_TF_plants"/>
</dbReference>
<keyword evidence="2" id="KW-0539">Nucleus</keyword>
<dbReference type="GO" id="GO:0005634">
    <property type="term" value="C:nucleus"/>
    <property type="evidence" value="ECO:0000318"/>
    <property type="project" value="GO_Central"/>
</dbReference>
<evidence type="ECO:0000313" key="5">
    <source>
        <dbReference type="Proteomes" id="UP000008311"/>
    </source>
</evidence>
<dbReference type="PANTHER" id="PTHR47998:SF68">
    <property type="entry name" value="MYB TRANSCRIPTION FACTOR"/>
    <property type="match status" value="1"/>
</dbReference>
<dbReference type="InterPro" id="IPR017930">
    <property type="entry name" value="Myb_dom"/>
</dbReference>
<organism evidence="4 5">
    <name type="scientific">Ricinus communis</name>
    <name type="common">Castor bean</name>
    <dbReference type="NCBI Taxonomy" id="3988"/>
    <lineage>
        <taxon>Eukaryota</taxon>
        <taxon>Viridiplantae</taxon>
        <taxon>Streptophyta</taxon>
        <taxon>Embryophyta</taxon>
        <taxon>Tracheophyta</taxon>
        <taxon>Spermatophyta</taxon>
        <taxon>Magnoliopsida</taxon>
        <taxon>eudicotyledons</taxon>
        <taxon>Gunneridae</taxon>
        <taxon>Pentapetalae</taxon>
        <taxon>rosids</taxon>
        <taxon>fabids</taxon>
        <taxon>Malpighiales</taxon>
        <taxon>Euphorbiaceae</taxon>
        <taxon>Acalyphoideae</taxon>
        <taxon>Acalypheae</taxon>
        <taxon>Ricinus</taxon>
    </lineage>
</organism>
<comment type="subcellular location">
    <subcellularLocation>
        <location evidence="1">Nucleus</location>
    </subcellularLocation>
</comment>
<dbReference type="Proteomes" id="UP000008311">
    <property type="component" value="Unassembled WGS sequence"/>
</dbReference>
<dbReference type="Pfam" id="PF13921">
    <property type="entry name" value="Myb_DNA-bind_6"/>
    <property type="match status" value="1"/>
</dbReference>
<dbReference type="InParanoid" id="B9RB28"/>
<dbReference type="SUPFAM" id="SSF46689">
    <property type="entry name" value="Homeodomain-like"/>
    <property type="match status" value="1"/>
</dbReference>
<dbReference type="PROSITE" id="PS51294">
    <property type="entry name" value="HTH_MYB"/>
    <property type="match status" value="1"/>
</dbReference>
<dbReference type="AlphaFoldDB" id="B9RB28"/>
<feature type="domain" description="HTH myb-type" evidence="3">
    <location>
        <begin position="18"/>
        <end position="37"/>
    </location>
</feature>
<dbReference type="GO" id="GO:0000987">
    <property type="term" value="F:cis-regulatory region sequence-specific DNA binding"/>
    <property type="evidence" value="ECO:0000318"/>
    <property type="project" value="GO_Central"/>
</dbReference>
<evidence type="ECO:0000256" key="1">
    <source>
        <dbReference type="ARBA" id="ARBA00004123"/>
    </source>
</evidence>
<dbReference type="eggNOG" id="KOG0048">
    <property type="taxonomic scope" value="Eukaryota"/>
</dbReference>
<dbReference type="Gene3D" id="1.10.10.60">
    <property type="entry name" value="Homeodomain-like"/>
    <property type="match status" value="1"/>
</dbReference>
<dbReference type="GO" id="GO:0006355">
    <property type="term" value="P:regulation of DNA-templated transcription"/>
    <property type="evidence" value="ECO:0000318"/>
    <property type="project" value="GO_Central"/>
</dbReference>
<dbReference type="PANTHER" id="PTHR47998">
    <property type="entry name" value="TRANSCRIPTION FACTOR MYB51-LIKE ISOFORM X1"/>
    <property type="match status" value="1"/>
</dbReference>